<evidence type="ECO:0000313" key="2">
    <source>
        <dbReference type="EMBL" id="POF34627.1"/>
    </source>
</evidence>
<accession>A0A2S3V3R0</accession>
<name>A0A2S3V3R0_9HYPH</name>
<dbReference type="EMBL" id="PPCN01000001">
    <property type="protein sequence ID" value="POF34627.1"/>
    <property type="molecule type" value="Genomic_DNA"/>
</dbReference>
<gene>
    <name evidence="2" type="ORF">CLV41_1011084</name>
</gene>
<feature type="region of interest" description="Disordered" evidence="1">
    <location>
        <begin position="191"/>
        <end position="233"/>
    </location>
</feature>
<dbReference type="AlphaFoldDB" id="A0A2S3V3R0"/>
<feature type="compositionally biased region" description="Acidic residues" evidence="1">
    <location>
        <begin position="195"/>
        <end position="207"/>
    </location>
</feature>
<keyword evidence="3" id="KW-1185">Reference proteome</keyword>
<evidence type="ECO:0008006" key="4">
    <source>
        <dbReference type="Google" id="ProtNLM"/>
    </source>
</evidence>
<organism evidence="2 3">
    <name type="scientific">Roseibium marinum</name>
    <dbReference type="NCBI Taxonomy" id="281252"/>
    <lineage>
        <taxon>Bacteria</taxon>
        <taxon>Pseudomonadati</taxon>
        <taxon>Pseudomonadota</taxon>
        <taxon>Alphaproteobacteria</taxon>
        <taxon>Hyphomicrobiales</taxon>
        <taxon>Stappiaceae</taxon>
        <taxon>Roseibium</taxon>
    </lineage>
</organism>
<comment type="caution">
    <text evidence="2">The sequence shown here is derived from an EMBL/GenBank/DDBJ whole genome shotgun (WGS) entry which is preliminary data.</text>
</comment>
<reference evidence="2 3" key="1">
    <citation type="submission" date="2018-01" db="EMBL/GenBank/DDBJ databases">
        <title>Genomic Encyclopedia of Archaeal and Bacterial Type Strains, Phase II (KMG-II): from individual species to whole genera.</title>
        <authorList>
            <person name="Goeker M."/>
        </authorList>
    </citation>
    <scope>NUCLEOTIDE SEQUENCE [LARGE SCALE GENOMIC DNA]</scope>
    <source>
        <strain evidence="2 3">DSM 17023</strain>
    </source>
</reference>
<dbReference type="RefSeq" id="WP_103221178.1">
    <property type="nucleotide sequence ID" value="NZ_PPCN01000001.1"/>
</dbReference>
<protein>
    <recommendedName>
        <fullName evidence="4">DUF937 domain-containing protein</fullName>
    </recommendedName>
</protein>
<evidence type="ECO:0000256" key="1">
    <source>
        <dbReference type="SAM" id="MobiDB-lite"/>
    </source>
</evidence>
<dbReference type="Proteomes" id="UP000236959">
    <property type="component" value="Unassembled WGS sequence"/>
</dbReference>
<feature type="compositionally biased region" description="Acidic residues" evidence="1">
    <location>
        <begin position="214"/>
        <end position="226"/>
    </location>
</feature>
<dbReference type="OrthoDB" id="7675570at2"/>
<evidence type="ECO:0000313" key="3">
    <source>
        <dbReference type="Proteomes" id="UP000236959"/>
    </source>
</evidence>
<proteinExistence type="predicted"/>
<sequence>MTGSETAAPPFDIFSLTQDVRERFGWSNDDLNKVMGQLMPAALNGFRYFGGTIPGFSEFLGQSSPFGSAVQNPFAGYGGLFQEPSQAALTPFFGPEAVQKALAGQIAVLTGLQGDAIQEMMPVAATLAMGQVARPFVHGEARNLLDAYLRGFARGRPKPQPTPADYLQGYAEAMQAFWGVFLQPARVVEAPAEPEQAELEEEGLSPEEAAHDEDAPDADEPGETSEFDGMVSDWMAAGRDFQSSQFNAFDNFFKKAAKDFGET</sequence>